<dbReference type="Pfam" id="PF16902">
    <property type="entry name" value="FokI_D3"/>
    <property type="match status" value="1"/>
</dbReference>
<dbReference type="EMBL" id="JACRTL010000008">
    <property type="protein sequence ID" value="MBC8611818.1"/>
    <property type="molecule type" value="Genomic_DNA"/>
</dbReference>
<comment type="caution">
    <text evidence="5">The sequence shown here is derived from an EMBL/GenBank/DDBJ whole genome shotgun (WGS) entry which is preliminary data.</text>
</comment>
<dbReference type="AlphaFoldDB" id="A0A8J6TVX0"/>
<evidence type="ECO:0000259" key="3">
    <source>
        <dbReference type="Pfam" id="PF09254"/>
    </source>
</evidence>
<evidence type="ECO:0000313" key="5">
    <source>
        <dbReference type="EMBL" id="MBC8611818.1"/>
    </source>
</evidence>
<keyword evidence="5" id="KW-0540">Nuclease</keyword>
<dbReference type="SUPFAM" id="SSF52980">
    <property type="entry name" value="Restriction endonuclease-like"/>
    <property type="match status" value="1"/>
</dbReference>
<dbReference type="InterPro" id="IPR015334">
    <property type="entry name" value="FokI_cleavage_dom"/>
</dbReference>
<dbReference type="InterPro" id="IPR004234">
    <property type="entry name" value="FokI_D1"/>
</dbReference>
<dbReference type="CDD" id="cd22327">
    <property type="entry name" value="FokI_nuclease-like"/>
    <property type="match status" value="1"/>
</dbReference>
<reference evidence="5" key="1">
    <citation type="submission" date="2020-08" db="EMBL/GenBank/DDBJ databases">
        <title>Genome public.</title>
        <authorList>
            <person name="Liu C."/>
            <person name="Sun Q."/>
        </authorList>
    </citation>
    <scope>NUCLEOTIDE SEQUENCE</scope>
    <source>
        <strain evidence="5">NSJ-15</strain>
    </source>
</reference>
<proteinExistence type="predicted"/>
<evidence type="ECO:0000259" key="1">
    <source>
        <dbReference type="Pfam" id="PF02980"/>
    </source>
</evidence>
<dbReference type="RefSeq" id="WP_154824966.1">
    <property type="nucleotide sequence ID" value="NZ_JACRTL010000008.1"/>
</dbReference>
<evidence type="ECO:0000259" key="4">
    <source>
        <dbReference type="Pfam" id="PF16902"/>
    </source>
</evidence>
<evidence type="ECO:0000259" key="2">
    <source>
        <dbReference type="Pfam" id="PF02981"/>
    </source>
</evidence>
<dbReference type="InterPro" id="IPR004233">
    <property type="entry name" value="FokI_D2"/>
</dbReference>
<organism evidence="5 6">
    <name type="scientific">Massiliimalia timonensis</name>
    <dbReference type="NCBI Taxonomy" id="1987501"/>
    <lineage>
        <taxon>Bacteria</taxon>
        <taxon>Bacillati</taxon>
        <taxon>Bacillota</taxon>
        <taxon>Clostridia</taxon>
        <taxon>Eubacteriales</taxon>
        <taxon>Oscillospiraceae</taxon>
        <taxon>Massiliimalia</taxon>
    </lineage>
</organism>
<dbReference type="Pfam" id="PF02981">
    <property type="entry name" value="FokI_D1"/>
    <property type="match status" value="1"/>
</dbReference>
<feature type="domain" description="FokI D3" evidence="4">
    <location>
        <begin position="311"/>
        <end position="375"/>
    </location>
</feature>
<dbReference type="Gene3D" id="3.40.91.30">
    <property type="match status" value="1"/>
</dbReference>
<dbReference type="Proteomes" id="UP000632659">
    <property type="component" value="Unassembled WGS sequence"/>
</dbReference>
<dbReference type="InterPro" id="IPR044945">
    <property type="entry name" value="FokI_dom_1_2"/>
</dbReference>
<dbReference type="Gene3D" id="3.90.241.10">
    <property type="entry name" value="Foki Restriction Endonuclease, Chain A, domain 1"/>
    <property type="match status" value="1"/>
</dbReference>
<dbReference type="InterPro" id="IPR036390">
    <property type="entry name" value="WH_DNA-bd_sf"/>
</dbReference>
<sequence length="596" mass="67654">MSRTFGWVQNPNRLETLKYITGIFQKDSDSNIDLRTNRLPKLLEYRFITREHYDQFILELSKEKIEISYDLLKGKGLNGAKSRKDAICTGIVQAAIDAHSSSKFIVREDGNEEKIKKPYVDDWTADGYLRWAVSTGLIKHSPSTDSCKITDLGVRLVHAKDTVEEQEVFTQALLSYPPVYRVLEILSDQKPKTKFEIGAQLGFQGEMGFTSIPQEIFVYDYSTAPAAKQQDIKQNEEGDSDKYARTIANWLSQMKWVKPMYKDVTETYLGTTYTITLRAWQITRAGELALKKSKGGSSNARIPKIVKFEMLATKVPNANYIRLRRAQILNSLKTGKTIASIQQYLHGSGITETESVIQDELDNFQNIGITISKDGGKYKLVDIIIGLEILPSPSAIRKEHITELKDKIRKKLHHISHSYLLLVDLAYSDADTKAKKNLEAKEFEIQTAKLFTKELDFSGSRLGDSNRPDVILSYGTQGTIIDNKSYKDGFNLDAGCRDEMSRYIEENQQRIPGVPSNEWWKSFDPSVTDFTFLFVTSYLKGNFKKGLSYISTMRKIQGACVNVENLLYLAENIKSGKTSYTEFFSLFNNEEIVIGS</sequence>
<accession>A0A8J6TVX0</accession>
<dbReference type="CDD" id="cd00941">
    <property type="entry name" value="FokI_N"/>
    <property type="match status" value="1"/>
</dbReference>
<keyword evidence="6" id="KW-1185">Reference proteome</keyword>
<dbReference type="GO" id="GO:0009036">
    <property type="term" value="F:type II site-specific deoxyribonuclease activity"/>
    <property type="evidence" value="ECO:0007669"/>
    <property type="project" value="InterPro"/>
</dbReference>
<dbReference type="Pfam" id="PF02980">
    <property type="entry name" value="FokI_dom_2"/>
    <property type="match status" value="1"/>
</dbReference>
<dbReference type="InterPro" id="IPR031655">
    <property type="entry name" value="FokI_D3"/>
</dbReference>
<dbReference type="InterPro" id="IPR011335">
    <property type="entry name" value="Restrct_endonuc-II-like"/>
</dbReference>
<keyword evidence="5" id="KW-0255">Endonuclease</keyword>
<dbReference type="Pfam" id="PF09254">
    <property type="entry name" value="FokI_cleav_dom"/>
    <property type="match status" value="1"/>
</dbReference>
<feature type="domain" description="FokI cleavage" evidence="3">
    <location>
        <begin position="399"/>
        <end position="582"/>
    </location>
</feature>
<dbReference type="Gene3D" id="1.10.10.10">
    <property type="entry name" value="Winged helix-like DNA-binding domain superfamily/Winged helix DNA-binding domain"/>
    <property type="match status" value="1"/>
</dbReference>
<evidence type="ECO:0000313" key="6">
    <source>
        <dbReference type="Proteomes" id="UP000632659"/>
    </source>
</evidence>
<feature type="domain" description="FokI recognition" evidence="1">
    <location>
        <begin position="165"/>
        <end position="257"/>
    </location>
</feature>
<protein>
    <submittedName>
        <fullName evidence="5">Restriction endonuclease</fullName>
    </submittedName>
</protein>
<feature type="domain" description="FokI recognition" evidence="2">
    <location>
        <begin position="3"/>
        <end position="159"/>
    </location>
</feature>
<dbReference type="GO" id="GO:0009307">
    <property type="term" value="P:DNA restriction-modification system"/>
    <property type="evidence" value="ECO:0007669"/>
    <property type="project" value="InterPro"/>
</dbReference>
<dbReference type="InterPro" id="IPR036388">
    <property type="entry name" value="WH-like_DNA-bd_sf"/>
</dbReference>
<dbReference type="SUPFAM" id="SSF46785">
    <property type="entry name" value="Winged helix' DNA-binding domain"/>
    <property type="match status" value="3"/>
</dbReference>
<dbReference type="GO" id="GO:0003677">
    <property type="term" value="F:DNA binding"/>
    <property type="evidence" value="ECO:0007669"/>
    <property type="project" value="InterPro"/>
</dbReference>
<name>A0A8J6TVX0_9FIRM</name>
<keyword evidence="5" id="KW-0378">Hydrolase</keyword>
<gene>
    <name evidence="5" type="ORF">H8702_12025</name>
</gene>